<feature type="domain" description="Methyltransferase FkbM" evidence="1">
    <location>
        <begin position="46"/>
        <end position="189"/>
    </location>
</feature>
<dbReference type="InterPro" id="IPR006342">
    <property type="entry name" value="FkbM_mtfrase"/>
</dbReference>
<accession>Q2SVF1</accession>
<dbReference type="RefSeq" id="WP_009905747.1">
    <property type="nucleotide sequence ID" value="NC_007651.1"/>
</dbReference>
<reference evidence="2 3" key="1">
    <citation type="journal article" date="2005" name="BMC Genomics">
        <title>Bacterial genome adaptation to niches: divergence of the potential virulence genes in three Burkholderia species of different survival strategies.</title>
        <authorList>
            <person name="Kim H.S."/>
            <person name="Schell M.A."/>
            <person name="Yu Y."/>
            <person name="Ulrich R.L."/>
            <person name="Sarria S.H."/>
            <person name="Nierman W.C."/>
            <person name="DeShazer D."/>
        </authorList>
    </citation>
    <scope>NUCLEOTIDE SEQUENCE [LARGE SCALE GENOMIC DNA]</scope>
    <source>
        <strain evidence="3">ATCC 700388 / DSM 13276 / CCUG 48851 / CIP 106301 / E264</strain>
    </source>
</reference>
<dbReference type="PANTHER" id="PTHR36973:SF4">
    <property type="entry name" value="NODULATION PROTEIN"/>
    <property type="match status" value="1"/>
</dbReference>
<keyword evidence="3" id="KW-1185">Reference proteome</keyword>
<dbReference type="EMBL" id="CP000086">
    <property type="protein sequence ID" value="ABC37417.1"/>
    <property type="molecule type" value="Genomic_DNA"/>
</dbReference>
<proteinExistence type="predicted"/>
<dbReference type="Proteomes" id="UP000001930">
    <property type="component" value="Chromosome I"/>
</dbReference>
<dbReference type="InterPro" id="IPR053188">
    <property type="entry name" value="FkbM_Methyltransferase"/>
</dbReference>
<dbReference type="SUPFAM" id="SSF53335">
    <property type="entry name" value="S-adenosyl-L-methionine-dependent methyltransferases"/>
    <property type="match status" value="1"/>
</dbReference>
<organism evidence="2 3">
    <name type="scientific">Burkholderia thailandensis (strain ATCC 700388 / DSM 13276 / CCUG 48851 / CIP 106301 / E264)</name>
    <dbReference type="NCBI Taxonomy" id="271848"/>
    <lineage>
        <taxon>Bacteria</taxon>
        <taxon>Pseudomonadati</taxon>
        <taxon>Pseudomonadota</taxon>
        <taxon>Betaproteobacteria</taxon>
        <taxon>Burkholderiales</taxon>
        <taxon>Burkholderiaceae</taxon>
        <taxon>Burkholderia</taxon>
        <taxon>pseudomallei group</taxon>
    </lineage>
</organism>
<dbReference type="Gene3D" id="3.40.50.150">
    <property type="entry name" value="Vaccinia Virus protein VP39"/>
    <property type="match status" value="1"/>
</dbReference>
<sequence>MGSPYIQARLSQIGDLMSFGIIQLDYEEVLAKHYRRWIQPGDTVIDVGAHLGLHLSRFIELAGPTGQVIGFEPLPFAFDILSTQHACPTLTLNNVALAHEPGHAEFTFAQGSPGESGLRKRLYISPETVTPTLIPVKVDTLDMHTENLRSVDYIKIDIEGGEIGCLEGATRTIDKFRPLISTEYGYPSYSVYGLTKDSLFNFASSKNYVLFDIFLNRIDTRDEWHIVCDSICWDYFLVPAEKLDVFTERVARRAF</sequence>
<dbReference type="KEGG" id="bte:BTH_I2582"/>
<evidence type="ECO:0000259" key="1">
    <source>
        <dbReference type="Pfam" id="PF05050"/>
    </source>
</evidence>
<name>Q2SVF1_BURTA</name>
<dbReference type="GO" id="GO:0008171">
    <property type="term" value="F:O-methyltransferase activity"/>
    <property type="evidence" value="ECO:0007669"/>
    <property type="project" value="TreeGrafter"/>
</dbReference>
<dbReference type="HOGENOM" id="CLU_079008_0_0_4"/>
<evidence type="ECO:0000313" key="3">
    <source>
        <dbReference type="Proteomes" id="UP000001930"/>
    </source>
</evidence>
<dbReference type="AlphaFoldDB" id="Q2SVF1"/>
<protein>
    <submittedName>
        <fullName evidence="2">Ata11 protein</fullName>
    </submittedName>
</protein>
<dbReference type="SMR" id="Q2SVF1"/>
<dbReference type="PANTHER" id="PTHR36973">
    <property type="entry name" value="SLL1456 PROTEIN-RELATED"/>
    <property type="match status" value="1"/>
</dbReference>
<evidence type="ECO:0000313" key="2">
    <source>
        <dbReference type="EMBL" id="ABC37417.1"/>
    </source>
</evidence>
<dbReference type="InterPro" id="IPR029063">
    <property type="entry name" value="SAM-dependent_MTases_sf"/>
</dbReference>
<dbReference type="Pfam" id="PF05050">
    <property type="entry name" value="Methyltransf_21"/>
    <property type="match status" value="1"/>
</dbReference>
<gene>
    <name evidence="2" type="ordered locus">BTH_I2582</name>
</gene>
<dbReference type="NCBIfam" id="TIGR01444">
    <property type="entry name" value="fkbM_fam"/>
    <property type="match status" value="1"/>
</dbReference>
<dbReference type="GeneID" id="45122290"/>